<proteinExistence type="predicted"/>
<name>A0AAV4UPA3_CAEEX</name>
<reference evidence="1 2" key="1">
    <citation type="submission" date="2021-06" db="EMBL/GenBank/DDBJ databases">
        <title>Caerostris extrusa draft genome.</title>
        <authorList>
            <person name="Kono N."/>
            <person name="Arakawa K."/>
        </authorList>
    </citation>
    <scope>NUCLEOTIDE SEQUENCE [LARGE SCALE GENOMIC DNA]</scope>
</reference>
<sequence>MRTESVRFCPENELDKSVCQKLHGVAEKKQVKRNVASPAENDSLVHCSLSVPKYGKQNRNIILWRVISVMKHRWKQPSRKRFTSGKKTCLMQMDDSVGKGIFYEHLLFTYNHSYA</sequence>
<evidence type="ECO:0000313" key="2">
    <source>
        <dbReference type="Proteomes" id="UP001054945"/>
    </source>
</evidence>
<gene>
    <name evidence="1" type="ORF">CEXT_369841</name>
</gene>
<dbReference type="AlphaFoldDB" id="A0AAV4UPA3"/>
<accession>A0AAV4UPA3</accession>
<dbReference type="EMBL" id="BPLR01013215">
    <property type="protein sequence ID" value="GIY59564.1"/>
    <property type="molecule type" value="Genomic_DNA"/>
</dbReference>
<organism evidence="1 2">
    <name type="scientific">Caerostris extrusa</name>
    <name type="common">Bark spider</name>
    <name type="synonym">Caerostris bankana</name>
    <dbReference type="NCBI Taxonomy" id="172846"/>
    <lineage>
        <taxon>Eukaryota</taxon>
        <taxon>Metazoa</taxon>
        <taxon>Ecdysozoa</taxon>
        <taxon>Arthropoda</taxon>
        <taxon>Chelicerata</taxon>
        <taxon>Arachnida</taxon>
        <taxon>Araneae</taxon>
        <taxon>Araneomorphae</taxon>
        <taxon>Entelegynae</taxon>
        <taxon>Araneoidea</taxon>
        <taxon>Araneidae</taxon>
        <taxon>Caerostris</taxon>
    </lineage>
</organism>
<evidence type="ECO:0000313" key="1">
    <source>
        <dbReference type="EMBL" id="GIY59564.1"/>
    </source>
</evidence>
<keyword evidence="2" id="KW-1185">Reference proteome</keyword>
<comment type="caution">
    <text evidence="1">The sequence shown here is derived from an EMBL/GenBank/DDBJ whole genome shotgun (WGS) entry which is preliminary data.</text>
</comment>
<dbReference type="Proteomes" id="UP001054945">
    <property type="component" value="Unassembled WGS sequence"/>
</dbReference>
<protein>
    <submittedName>
        <fullName evidence="1">Uncharacterized protein</fullName>
    </submittedName>
</protein>